<dbReference type="InterPro" id="IPR036583">
    <property type="entry name" value="23S_rRNA_IVS_sf"/>
</dbReference>
<proteinExistence type="predicted"/>
<dbReference type="RefSeq" id="WP_316426334.1">
    <property type="nucleotide sequence ID" value="NZ_CP130144.1"/>
</dbReference>
<dbReference type="EMBL" id="CP130144">
    <property type="protein sequence ID" value="WNZ44144.1"/>
    <property type="molecule type" value="Genomic_DNA"/>
</dbReference>
<accession>A0AA96WTS1</accession>
<dbReference type="NCBIfam" id="TIGR02436">
    <property type="entry name" value="four helix bundle protein"/>
    <property type="match status" value="1"/>
</dbReference>
<dbReference type="AlphaFoldDB" id="A0AA96WTS1"/>
<name>A0AA96WTS1_LEPBY</name>
<reference evidence="1" key="2">
    <citation type="submission" date="2023-07" db="EMBL/GenBank/DDBJ databases">
        <authorList>
            <person name="Bai X.-H."/>
            <person name="Wang H.-H."/>
            <person name="Wang J."/>
            <person name="Ma M.-Y."/>
            <person name="Hu H.-H."/>
            <person name="Song Z.-L."/>
            <person name="Ma H.-G."/>
            <person name="Fan Y."/>
            <person name="Du C.-Y."/>
            <person name="Xu J.-C."/>
        </authorList>
    </citation>
    <scope>NUCLEOTIDE SEQUENCE</scope>
    <source>
        <strain evidence="1">CZ1</strain>
    </source>
</reference>
<reference evidence="1" key="1">
    <citation type="journal article" date="2023" name="Plants (Basel)">
        <title>Genomic Analysis of Leptolyngbya boryana CZ1 Reveals Efficient Carbon Fixation Modules.</title>
        <authorList>
            <person name="Bai X."/>
            <person name="Wang H."/>
            <person name="Cheng W."/>
            <person name="Wang J."/>
            <person name="Ma M."/>
            <person name="Hu H."/>
            <person name="Song Z."/>
            <person name="Ma H."/>
            <person name="Fan Y."/>
            <person name="Du C."/>
            <person name="Xu J."/>
        </authorList>
    </citation>
    <scope>NUCLEOTIDE SEQUENCE</scope>
    <source>
        <strain evidence="1">CZ1</strain>
    </source>
</reference>
<dbReference type="Pfam" id="PF05635">
    <property type="entry name" value="23S_rRNA_IVP"/>
    <property type="match status" value="1"/>
</dbReference>
<dbReference type="PANTHER" id="PTHR38471:SF2">
    <property type="entry name" value="FOUR HELIX BUNDLE PROTEIN"/>
    <property type="match status" value="1"/>
</dbReference>
<protein>
    <submittedName>
        <fullName evidence="1">Four helix bundle protein</fullName>
    </submittedName>
</protein>
<dbReference type="SUPFAM" id="SSF158446">
    <property type="entry name" value="IVS-encoded protein-like"/>
    <property type="match status" value="1"/>
</dbReference>
<dbReference type="PANTHER" id="PTHR38471">
    <property type="entry name" value="FOUR HELIX BUNDLE PROTEIN"/>
    <property type="match status" value="1"/>
</dbReference>
<dbReference type="Gene3D" id="1.20.1440.60">
    <property type="entry name" value="23S rRNA-intervening sequence"/>
    <property type="match status" value="1"/>
</dbReference>
<dbReference type="InterPro" id="IPR012657">
    <property type="entry name" value="23S_rRNA-intervening_sequence"/>
</dbReference>
<organism evidence="1">
    <name type="scientific">Leptolyngbya boryana CZ1</name>
    <dbReference type="NCBI Taxonomy" id="3060204"/>
    <lineage>
        <taxon>Bacteria</taxon>
        <taxon>Bacillati</taxon>
        <taxon>Cyanobacteriota</taxon>
        <taxon>Cyanophyceae</taxon>
        <taxon>Leptolyngbyales</taxon>
        <taxon>Leptolyngbyaceae</taxon>
        <taxon>Leptolyngbya group</taxon>
        <taxon>Leptolyngbya</taxon>
    </lineage>
</organism>
<evidence type="ECO:0000313" key="1">
    <source>
        <dbReference type="EMBL" id="WNZ44144.1"/>
    </source>
</evidence>
<sequence>MENPFVISYRELRVYQAAFESAMQVFERSREFPIAEQEHLTPMLIRASRLVCVNIAQAWQKRRNQQAFIARLNHAETEAAATQVWIEFAVLCGYLEAEIGQELHHEYQQVLADLARLIEHAAAWVVNAES</sequence>
<gene>
    <name evidence="1" type="ORF">Q2T42_20150</name>
</gene>